<gene>
    <name evidence="1" type="ORF">BQ4739_LOCUS2312</name>
</gene>
<organism evidence="1 2">
    <name type="scientific">Tetradesmus obliquus</name>
    <name type="common">Green alga</name>
    <name type="synonym">Acutodesmus obliquus</name>
    <dbReference type="NCBI Taxonomy" id="3088"/>
    <lineage>
        <taxon>Eukaryota</taxon>
        <taxon>Viridiplantae</taxon>
        <taxon>Chlorophyta</taxon>
        <taxon>core chlorophytes</taxon>
        <taxon>Chlorophyceae</taxon>
        <taxon>CS clade</taxon>
        <taxon>Sphaeropleales</taxon>
        <taxon>Scenedesmaceae</taxon>
        <taxon>Tetradesmus</taxon>
    </lineage>
</organism>
<evidence type="ECO:0000313" key="2">
    <source>
        <dbReference type="Proteomes" id="UP000256970"/>
    </source>
</evidence>
<dbReference type="AlphaFoldDB" id="A0A383V9Z0"/>
<sequence length="112" mass="12693">MVAVPTLENICVDVAARHEFWTVQKRHVQYLPEHVANQLLQQLLLRGRLQQPKQLDSFRHSATCLALSGRQLAAQQQLAEWLAYVAGLRWVAGGWQVEQAAMHTFQTGHSLP</sequence>
<accession>A0A383V9Z0</accession>
<reference evidence="1 2" key="1">
    <citation type="submission" date="2016-10" db="EMBL/GenBank/DDBJ databases">
        <authorList>
            <person name="Cai Z."/>
        </authorList>
    </citation>
    <scope>NUCLEOTIDE SEQUENCE [LARGE SCALE GENOMIC DNA]</scope>
</reference>
<name>A0A383V9Z0_TETOB</name>
<keyword evidence="2" id="KW-1185">Reference proteome</keyword>
<dbReference type="EMBL" id="FNXT01000174">
    <property type="protein sequence ID" value="SZX61750.1"/>
    <property type="molecule type" value="Genomic_DNA"/>
</dbReference>
<protein>
    <submittedName>
        <fullName evidence="1">Uncharacterized protein</fullName>
    </submittedName>
</protein>
<proteinExistence type="predicted"/>
<evidence type="ECO:0000313" key="1">
    <source>
        <dbReference type="EMBL" id="SZX61750.1"/>
    </source>
</evidence>
<dbReference type="Proteomes" id="UP000256970">
    <property type="component" value="Unassembled WGS sequence"/>
</dbReference>